<dbReference type="SUPFAM" id="SSF51556">
    <property type="entry name" value="Metallo-dependent hydrolases"/>
    <property type="match status" value="1"/>
</dbReference>
<evidence type="ECO:0000313" key="3">
    <source>
        <dbReference type="EMBL" id="MDI2028252.1"/>
    </source>
</evidence>
<accession>A0ABT6PJY5</accession>
<keyword evidence="1" id="KW-0456">Lyase</keyword>
<evidence type="ECO:0000313" key="4">
    <source>
        <dbReference type="Proteomes" id="UP001237595"/>
    </source>
</evidence>
<protein>
    <submittedName>
        <fullName evidence="3">Amidohydrolase family protein</fullName>
    </submittedName>
</protein>
<reference evidence="3 4" key="1">
    <citation type="submission" date="2023-04" db="EMBL/GenBank/DDBJ databases">
        <title>Draft genome sequence of Saccharopolyspora sp. TS4A08 isolated from sweet potato rhizospheric soil.</title>
        <authorList>
            <person name="Suksaard P."/>
            <person name="Duangmal K."/>
        </authorList>
    </citation>
    <scope>NUCLEOTIDE SEQUENCE [LARGE SCALE GENOMIC DNA]</scope>
    <source>
        <strain evidence="3 4">TS4A08</strain>
    </source>
</reference>
<organism evidence="3 4">
    <name type="scientific">Saccharopolyspora ipomoeae</name>
    <dbReference type="NCBI Taxonomy" id="3042027"/>
    <lineage>
        <taxon>Bacteria</taxon>
        <taxon>Bacillati</taxon>
        <taxon>Actinomycetota</taxon>
        <taxon>Actinomycetes</taxon>
        <taxon>Pseudonocardiales</taxon>
        <taxon>Pseudonocardiaceae</taxon>
        <taxon>Saccharopolyspora</taxon>
    </lineage>
</organism>
<dbReference type="InterPro" id="IPR006680">
    <property type="entry name" value="Amidohydro-rel"/>
</dbReference>
<dbReference type="PANTHER" id="PTHR21240">
    <property type="entry name" value="2-AMINO-3-CARBOXYLMUCONATE-6-SEMIALDEHYDE DECARBOXYLASE"/>
    <property type="match status" value="1"/>
</dbReference>
<dbReference type="Proteomes" id="UP001237595">
    <property type="component" value="Unassembled WGS sequence"/>
</dbReference>
<evidence type="ECO:0000259" key="2">
    <source>
        <dbReference type="Pfam" id="PF04909"/>
    </source>
</evidence>
<dbReference type="RefSeq" id="WP_281454617.1">
    <property type="nucleotide sequence ID" value="NZ_JASAOF010000002.1"/>
</dbReference>
<sequence length="338" mass="36111">MPRTVPAVDVHAHVGTPAVDALIADEPGLARQREIDGASLGPESAAHNVEQIRSLSVKLTDVDARIAAMDRAGVDVQAVSPVPLPHSWASRDLAERIAALANDAVAALVASRPDRFVGIGTVSLQHPDLAVEQLRDAVRGRGMRGVQISTAAAPGVELDDPSLAEFWAAAEELDAAILIHPWGCTLGERLNAYYLFNTVGNPVETALALSRITFSGLLERHPRLKIWSAHGGGYLGSYLTRADHAWTMRADARTTQAPPSELLRRTYVDSLVYTPDQLRHLITTMGPTQITLGSDYPFDMGVDDPVDRLRAADLDPAAVDAIRGGNAVRLLGALPTSS</sequence>
<dbReference type="InterPro" id="IPR032466">
    <property type="entry name" value="Metal_Hydrolase"/>
</dbReference>
<dbReference type="PANTHER" id="PTHR21240:SF28">
    <property type="entry name" value="ISO-OROTATE DECARBOXYLASE (EUROFUNG)"/>
    <property type="match status" value="1"/>
</dbReference>
<gene>
    <name evidence="3" type="ORF">QFW96_06510</name>
</gene>
<evidence type="ECO:0000256" key="1">
    <source>
        <dbReference type="ARBA" id="ARBA00023239"/>
    </source>
</evidence>
<dbReference type="Pfam" id="PF04909">
    <property type="entry name" value="Amidohydro_2"/>
    <property type="match status" value="1"/>
</dbReference>
<name>A0ABT6PJY5_9PSEU</name>
<feature type="domain" description="Amidohydrolase-related" evidence="2">
    <location>
        <begin position="8"/>
        <end position="332"/>
    </location>
</feature>
<comment type="caution">
    <text evidence="3">The sequence shown here is derived from an EMBL/GenBank/DDBJ whole genome shotgun (WGS) entry which is preliminary data.</text>
</comment>
<dbReference type="EMBL" id="JASAOF010000002">
    <property type="protein sequence ID" value="MDI2028252.1"/>
    <property type="molecule type" value="Genomic_DNA"/>
</dbReference>
<dbReference type="InterPro" id="IPR032465">
    <property type="entry name" value="ACMSD"/>
</dbReference>
<dbReference type="Gene3D" id="3.20.20.140">
    <property type="entry name" value="Metal-dependent hydrolases"/>
    <property type="match status" value="1"/>
</dbReference>
<proteinExistence type="predicted"/>
<keyword evidence="4" id="KW-1185">Reference proteome</keyword>